<dbReference type="GO" id="GO:0005886">
    <property type="term" value="C:plasma membrane"/>
    <property type="evidence" value="ECO:0007669"/>
    <property type="project" value="UniProtKB-SubCell"/>
</dbReference>
<proteinExistence type="inferred from homology"/>
<evidence type="ECO:0000256" key="4">
    <source>
        <dbReference type="ARBA" id="ARBA00022692"/>
    </source>
</evidence>
<dbReference type="HAMAP" id="MF_00276">
    <property type="entry name" value="KdpC"/>
    <property type="match status" value="1"/>
</dbReference>
<evidence type="ECO:0000256" key="5">
    <source>
        <dbReference type="ARBA" id="ARBA00022741"/>
    </source>
</evidence>
<evidence type="ECO:0000256" key="2">
    <source>
        <dbReference type="ARBA" id="ARBA00022475"/>
    </source>
</evidence>
<keyword evidence="7 11" id="KW-0630">Potassium</keyword>
<dbReference type="GO" id="GO:0005524">
    <property type="term" value="F:ATP binding"/>
    <property type="evidence" value="ECO:0007669"/>
    <property type="project" value="UniProtKB-UniRule"/>
</dbReference>
<evidence type="ECO:0000256" key="6">
    <source>
        <dbReference type="ARBA" id="ARBA00022840"/>
    </source>
</evidence>
<evidence type="ECO:0000256" key="10">
    <source>
        <dbReference type="ARBA" id="ARBA00023136"/>
    </source>
</evidence>
<comment type="function">
    <text evidence="11">Part of the high-affinity ATP-driven potassium transport (or Kdp) system, which catalyzes the hydrolysis of ATP coupled with the electrogenic transport of potassium into the cytoplasm. This subunit acts as a catalytic chaperone that increases the ATP-binding affinity of the ATP-hydrolyzing subunit KdpB by the formation of a transient KdpB/KdpC/ATP ternary complex.</text>
</comment>
<evidence type="ECO:0000256" key="8">
    <source>
        <dbReference type="ARBA" id="ARBA00022989"/>
    </source>
</evidence>
<accession>A0AAW8T1J8</accession>
<dbReference type="PANTHER" id="PTHR30042:SF2">
    <property type="entry name" value="POTASSIUM-TRANSPORTING ATPASE KDPC SUBUNIT"/>
    <property type="match status" value="1"/>
</dbReference>
<keyword evidence="4 11" id="KW-0812">Transmembrane</keyword>
<evidence type="ECO:0000313" key="13">
    <source>
        <dbReference type="Proteomes" id="UP001249240"/>
    </source>
</evidence>
<comment type="similarity">
    <text evidence="11">Belongs to the KdpC family.</text>
</comment>
<evidence type="ECO:0000313" key="12">
    <source>
        <dbReference type="EMBL" id="MDT2540286.1"/>
    </source>
</evidence>
<comment type="caution">
    <text evidence="12">The sequence shown here is derived from an EMBL/GenBank/DDBJ whole genome shotgun (WGS) entry which is preliminary data.</text>
</comment>
<keyword evidence="3 11" id="KW-0633">Potassium transport</keyword>
<dbReference type="PANTHER" id="PTHR30042">
    <property type="entry name" value="POTASSIUM-TRANSPORTING ATPASE C CHAIN"/>
    <property type="match status" value="1"/>
</dbReference>
<dbReference type="Proteomes" id="UP001249240">
    <property type="component" value="Unassembled WGS sequence"/>
</dbReference>
<evidence type="ECO:0000256" key="3">
    <source>
        <dbReference type="ARBA" id="ARBA00022538"/>
    </source>
</evidence>
<dbReference type="PIRSF" id="PIRSF001296">
    <property type="entry name" value="K_ATPase_KdpC"/>
    <property type="match status" value="1"/>
</dbReference>
<feature type="transmembrane region" description="Helical" evidence="11">
    <location>
        <begin position="12"/>
        <end position="35"/>
    </location>
</feature>
<evidence type="ECO:0000256" key="11">
    <source>
        <dbReference type="HAMAP-Rule" id="MF_00276"/>
    </source>
</evidence>
<dbReference type="RefSeq" id="WP_010743419.1">
    <property type="nucleotide sequence ID" value="NZ_BAAAXM010000027.1"/>
</dbReference>
<dbReference type="GO" id="GO:0008556">
    <property type="term" value="F:P-type potassium transmembrane transporter activity"/>
    <property type="evidence" value="ECO:0007669"/>
    <property type="project" value="InterPro"/>
</dbReference>
<name>A0AAW8T1J8_9ENTE</name>
<gene>
    <name evidence="11" type="primary">kdpC</name>
    <name evidence="12" type="ORF">P7D78_19455</name>
</gene>
<comment type="subcellular location">
    <subcellularLocation>
        <location evidence="11">Cell membrane</location>
        <topology evidence="11">Single-pass membrane protein</topology>
    </subcellularLocation>
</comment>
<keyword evidence="1 11" id="KW-0813">Transport</keyword>
<dbReference type="InterPro" id="IPR003820">
    <property type="entry name" value="KdpC"/>
</dbReference>
<evidence type="ECO:0000256" key="9">
    <source>
        <dbReference type="ARBA" id="ARBA00023065"/>
    </source>
</evidence>
<evidence type="ECO:0000256" key="1">
    <source>
        <dbReference type="ARBA" id="ARBA00022448"/>
    </source>
</evidence>
<sequence>MKKSLFGSLRFLILSLIIFGGVYTVAVTGVGQLFFSNQANGSQVKVENHVVGSSLIGQEFKQKKYFSGRSEKISQLSPVSSEQKQLVEQRTEVELAKNPSEKEVPNDLVTASASGVDPDISLAAAKFQVARISEERGLSQEKVYELIDDHRQKDWFSDRSYVNVLQLNLALDKLEA</sequence>
<keyword evidence="6 11" id="KW-0067">ATP-binding</keyword>
<protein>
    <recommendedName>
        <fullName evidence="11">Potassium-transporting ATPase KdpC subunit</fullName>
    </recommendedName>
    <alternativeName>
        <fullName evidence="11">ATP phosphohydrolase [potassium-transporting] C chain</fullName>
    </alternativeName>
    <alternativeName>
        <fullName evidence="11">Potassium-binding and translocating subunit C</fullName>
    </alternativeName>
    <alternativeName>
        <fullName evidence="11">Potassium-translocating ATPase C chain</fullName>
    </alternativeName>
</protein>
<dbReference type="EMBL" id="JARPXM010000033">
    <property type="protein sequence ID" value="MDT2540286.1"/>
    <property type="molecule type" value="Genomic_DNA"/>
</dbReference>
<keyword evidence="8 11" id="KW-1133">Transmembrane helix</keyword>
<evidence type="ECO:0000256" key="7">
    <source>
        <dbReference type="ARBA" id="ARBA00022958"/>
    </source>
</evidence>
<reference evidence="12" key="1">
    <citation type="submission" date="2023-03" db="EMBL/GenBank/DDBJ databases">
        <authorList>
            <person name="Shen W."/>
            <person name="Cai J."/>
        </authorList>
    </citation>
    <scope>NUCLEOTIDE SEQUENCE</scope>
    <source>
        <strain evidence="12">B646-2</strain>
    </source>
</reference>
<keyword evidence="9 11" id="KW-0406">Ion transport</keyword>
<comment type="subunit">
    <text evidence="11">The system is composed of three essential subunits: KdpA, KdpB and KdpC.</text>
</comment>
<keyword evidence="5 11" id="KW-0547">Nucleotide-binding</keyword>
<organism evidence="12 13">
    <name type="scientific">Enterococcus raffinosus</name>
    <dbReference type="NCBI Taxonomy" id="71452"/>
    <lineage>
        <taxon>Bacteria</taxon>
        <taxon>Bacillati</taxon>
        <taxon>Bacillota</taxon>
        <taxon>Bacilli</taxon>
        <taxon>Lactobacillales</taxon>
        <taxon>Enterococcaceae</taxon>
        <taxon>Enterococcus</taxon>
    </lineage>
</organism>
<keyword evidence="2 11" id="KW-1003">Cell membrane</keyword>
<dbReference type="Pfam" id="PF02669">
    <property type="entry name" value="KdpC"/>
    <property type="match status" value="1"/>
</dbReference>
<dbReference type="AlphaFoldDB" id="A0AAW8T1J8"/>
<keyword evidence="10 11" id="KW-0472">Membrane</keyword>